<dbReference type="AlphaFoldDB" id="B7IJF6"/>
<dbReference type="KEGG" id="bcg:BCG9842_B2549"/>
<gene>
    <name evidence="1" type="ordered locus">BCG9842_B2549</name>
</gene>
<evidence type="ECO:0000313" key="1">
    <source>
        <dbReference type="EMBL" id="ACK93462.1"/>
    </source>
</evidence>
<dbReference type="EMBL" id="CP001186">
    <property type="protein sequence ID" value="ACK93462.1"/>
    <property type="molecule type" value="Genomic_DNA"/>
</dbReference>
<protein>
    <submittedName>
        <fullName evidence="1">Uncharacterized protein</fullName>
    </submittedName>
</protein>
<accession>B7IJF6</accession>
<name>B7IJF6_BACC2</name>
<sequence length="41" mass="4936">MKLKSKNHSLFIDAYYKQGKRLIHIDSEENKNRMKLVESNQ</sequence>
<dbReference type="HOGENOM" id="CLU_3304452_0_0_9"/>
<evidence type="ECO:0000313" key="2">
    <source>
        <dbReference type="Proteomes" id="UP000006744"/>
    </source>
</evidence>
<reference evidence="1 2" key="1">
    <citation type="submission" date="2008-10" db="EMBL/GenBank/DDBJ databases">
        <title>Genome sequence of Bacillus cereus G9842.</title>
        <authorList>
            <person name="Dodson R.J."/>
            <person name="Durkin A.S."/>
            <person name="Rosovitz M.J."/>
            <person name="Rasko D.A."/>
            <person name="Hoffmaster A."/>
            <person name="Ravel J."/>
            <person name="Sutton G."/>
        </authorList>
    </citation>
    <scope>NUCLEOTIDE SEQUENCE [LARGE SCALE GENOMIC DNA]</scope>
    <source>
        <strain evidence="1 2">G9842</strain>
    </source>
</reference>
<proteinExistence type="predicted"/>
<organism evidence="1 2">
    <name type="scientific">Bacillus cereus (strain G9842)</name>
    <dbReference type="NCBI Taxonomy" id="405531"/>
    <lineage>
        <taxon>Bacteria</taxon>
        <taxon>Bacillati</taxon>
        <taxon>Bacillota</taxon>
        <taxon>Bacilli</taxon>
        <taxon>Bacillales</taxon>
        <taxon>Bacillaceae</taxon>
        <taxon>Bacillus</taxon>
        <taxon>Bacillus cereus group</taxon>
    </lineage>
</organism>
<dbReference type="Proteomes" id="UP000006744">
    <property type="component" value="Chromosome"/>
</dbReference>